<protein>
    <recommendedName>
        <fullName evidence="2">non-specific serine/threonine protein kinase</fullName>
        <ecNumber evidence="2">2.7.11.1</ecNumber>
    </recommendedName>
</protein>
<feature type="compositionally biased region" description="Polar residues" evidence="6">
    <location>
        <begin position="333"/>
        <end position="346"/>
    </location>
</feature>
<feature type="compositionally biased region" description="Low complexity" evidence="6">
    <location>
        <begin position="394"/>
        <end position="412"/>
    </location>
</feature>
<feature type="region of interest" description="Disordered" evidence="6">
    <location>
        <begin position="812"/>
        <end position="977"/>
    </location>
</feature>
<feature type="compositionally biased region" description="Low complexity" evidence="6">
    <location>
        <begin position="1137"/>
        <end position="1165"/>
    </location>
</feature>
<dbReference type="FunFam" id="3.30.200.20:FF:000259">
    <property type="entry name" value="Mitogen-activated protein kinase kinase kinase kinase 4"/>
    <property type="match status" value="1"/>
</dbReference>
<feature type="region of interest" description="Disordered" evidence="6">
    <location>
        <begin position="330"/>
        <end position="714"/>
    </location>
</feature>
<feature type="compositionally biased region" description="Polar residues" evidence="6">
    <location>
        <begin position="956"/>
        <end position="977"/>
    </location>
</feature>
<feature type="region of interest" description="Disordered" evidence="6">
    <location>
        <begin position="1011"/>
        <end position="1166"/>
    </location>
</feature>
<feature type="compositionally biased region" description="Basic and acidic residues" evidence="6">
    <location>
        <begin position="991"/>
        <end position="1001"/>
    </location>
</feature>
<dbReference type="PROSITE" id="PS00108">
    <property type="entry name" value="PROTEIN_KINASE_ST"/>
    <property type="match status" value="1"/>
</dbReference>
<dbReference type="InterPro" id="IPR001180">
    <property type="entry name" value="CNH_dom"/>
</dbReference>
<dbReference type="PROSITE" id="PS50219">
    <property type="entry name" value="CNH"/>
    <property type="match status" value="1"/>
</dbReference>
<dbReference type="InterPro" id="IPR008271">
    <property type="entry name" value="Ser/Thr_kinase_AS"/>
</dbReference>
<feature type="compositionally biased region" description="Low complexity" evidence="6">
    <location>
        <begin position="615"/>
        <end position="635"/>
    </location>
</feature>
<evidence type="ECO:0000313" key="9">
    <source>
        <dbReference type="EnsemblMetazoa" id="AEPI003131-PA"/>
    </source>
</evidence>
<feature type="compositionally biased region" description="Basic and acidic residues" evidence="6">
    <location>
        <begin position="636"/>
        <end position="651"/>
    </location>
</feature>
<evidence type="ECO:0000313" key="10">
    <source>
        <dbReference type="Proteomes" id="UP000075885"/>
    </source>
</evidence>
<dbReference type="PANTHER" id="PTHR47096:SF1">
    <property type="entry name" value="MISSHAPEN LIKE KINASE 1"/>
    <property type="match status" value="1"/>
</dbReference>
<feature type="compositionally biased region" description="Gly residues" evidence="6">
    <location>
        <begin position="885"/>
        <end position="895"/>
    </location>
</feature>
<dbReference type="VEuPathDB" id="VectorBase:AEPI003131"/>
<dbReference type="SMART" id="SM00220">
    <property type="entry name" value="S_TKc"/>
    <property type="match status" value="1"/>
</dbReference>
<feature type="compositionally biased region" description="Polar residues" evidence="6">
    <location>
        <begin position="1202"/>
        <end position="1212"/>
    </location>
</feature>
<feature type="compositionally biased region" description="Pro residues" evidence="6">
    <location>
        <begin position="358"/>
        <end position="367"/>
    </location>
</feature>
<dbReference type="GO" id="GO:0005829">
    <property type="term" value="C:cytosol"/>
    <property type="evidence" value="ECO:0007669"/>
    <property type="project" value="TreeGrafter"/>
</dbReference>
<feature type="compositionally biased region" description="Low complexity" evidence="6">
    <location>
        <begin position="1028"/>
        <end position="1041"/>
    </location>
</feature>
<dbReference type="PROSITE" id="PS50011">
    <property type="entry name" value="PROTEIN_KINASE_DOM"/>
    <property type="match status" value="1"/>
</dbReference>
<dbReference type="Gene3D" id="3.30.200.20">
    <property type="entry name" value="Phosphorylase Kinase, domain 1"/>
    <property type="match status" value="1"/>
</dbReference>
<dbReference type="STRING" id="199890.A0A182P878"/>
<dbReference type="PANTHER" id="PTHR47096">
    <property type="entry name" value="MISSHAPEN LIKE KINASE 1"/>
    <property type="match status" value="1"/>
</dbReference>
<dbReference type="InterPro" id="IPR051700">
    <property type="entry name" value="STE20_Ser-Thr_kinase"/>
</dbReference>
<comment type="similarity">
    <text evidence="1">Belongs to the protein kinase superfamily. STE Ser/Thr protein kinase family. STE20 subfamily.</text>
</comment>
<keyword evidence="10" id="KW-1185">Reference proteome</keyword>
<feature type="compositionally biased region" description="Gly residues" evidence="6">
    <location>
        <begin position="455"/>
        <end position="465"/>
    </location>
</feature>
<dbReference type="SMART" id="SM00036">
    <property type="entry name" value="CNH"/>
    <property type="match status" value="1"/>
</dbReference>
<feature type="compositionally biased region" description="Low complexity" evidence="6">
    <location>
        <begin position="557"/>
        <end position="575"/>
    </location>
</feature>
<dbReference type="EC" id="2.7.11.1" evidence="2"/>
<dbReference type="InterPro" id="IPR000719">
    <property type="entry name" value="Prot_kinase_dom"/>
</dbReference>
<feature type="compositionally biased region" description="Gly residues" evidence="6">
    <location>
        <begin position="483"/>
        <end position="492"/>
    </location>
</feature>
<dbReference type="EnsemblMetazoa" id="AEPI003131-RA">
    <property type="protein sequence ID" value="AEPI003131-PA"/>
    <property type="gene ID" value="AEPI003131"/>
</dbReference>
<feature type="region of interest" description="Disordered" evidence="6">
    <location>
        <begin position="982"/>
        <end position="1001"/>
    </location>
</feature>
<accession>A0A182P878</accession>
<reference evidence="10" key="1">
    <citation type="submission" date="2013-03" db="EMBL/GenBank/DDBJ databases">
        <title>The Genome Sequence of Anopheles epiroticus epiroticus2.</title>
        <authorList>
            <consortium name="The Broad Institute Genomics Platform"/>
            <person name="Neafsey D.E."/>
            <person name="Howell P."/>
            <person name="Walker B."/>
            <person name="Young S.K."/>
            <person name="Zeng Q."/>
            <person name="Gargeya S."/>
            <person name="Fitzgerald M."/>
            <person name="Haas B."/>
            <person name="Abouelleil A."/>
            <person name="Allen A.W."/>
            <person name="Alvarado L."/>
            <person name="Arachchi H.M."/>
            <person name="Berlin A.M."/>
            <person name="Chapman S.B."/>
            <person name="Gainer-Dewar J."/>
            <person name="Goldberg J."/>
            <person name="Griggs A."/>
            <person name="Gujja S."/>
            <person name="Hansen M."/>
            <person name="Howarth C."/>
            <person name="Imamovic A."/>
            <person name="Ireland A."/>
            <person name="Larimer J."/>
            <person name="McCowan C."/>
            <person name="Murphy C."/>
            <person name="Pearson M."/>
            <person name="Poon T.W."/>
            <person name="Priest M."/>
            <person name="Roberts A."/>
            <person name="Saif S."/>
            <person name="Shea T."/>
            <person name="Sisk P."/>
            <person name="Sykes S."/>
            <person name="Wortman J."/>
            <person name="Nusbaum C."/>
            <person name="Birren B."/>
        </authorList>
    </citation>
    <scope>NUCLEOTIDE SEQUENCE [LARGE SCALE GENOMIC DNA]</scope>
    <source>
        <strain evidence="10">Epiroticus2</strain>
    </source>
</reference>
<feature type="region of interest" description="Disordered" evidence="6">
    <location>
        <begin position="276"/>
        <end position="317"/>
    </location>
</feature>
<name>A0A182P878_9DIPT</name>
<feature type="compositionally biased region" description="Polar residues" evidence="6">
    <location>
        <begin position="906"/>
        <end position="921"/>
    </location>
</feature>
<sequence>MSSNGFGYTGRHTKTGQLAAIKVMDVTEEEEEEIKLEINVLKKYSNHRNIATYYGAFIKKTPAGKDDQLWLVMEYCGAGSVTDLVKSTKGQSLKEEWIAYICREILRGLSYLHTNKVIHRDIKGQNVLLTDNAEVKLVDFGVSAQLDKTIGRRNTFIGTPYWMAPEVIACDENRDATYDNRSDLWSLGITALEMAESQPPLCDLHPMRALFLIPRNPPPRMKSKKWSKKFHSFIDTVLVKDYHQRPYTEQLLKHPFIKEQPTERQVRIQLKDHIDRCKKRKQEKERDDYRYSGSENDDDDGQTAGEPSSIIQAPGNDTLRRTFHQIQEGRMQNAEQQQPPSRNQKPQPRDDRSKPQPVEEPGPPSRPQLPQRLIVVPDPPANSNANRPLPPTPRSGSSSQSQQPSSQTPQQPARNQQNFFKPVQSQQAQPEAPPRNNRPQPGPPVPGSQQQQVSAGGGGGSGASGVGKAPAIAPNGNNNSSNGAGGGGGSGGNINNNNHHPQPINPLDPIESSDSDSEPEEPNGRTRNDGTLLASDPPMPLTGGLGVLAESDQNNQSSSSTPAGGASGASVLSPPSGGGGGGGGGPPNRPLPPTPDDDDAQGDGTLIKRNFDNKSSTSLGTTTTSSSASTGSTTHSESDEAVLLRDWDFERFFPSNERPKPSQRHSMSDKTSSSSSNSPADSNGRLRPNAIDNKTRKELANSTASFGLKKPYPHQMNLAYAEKRKVEEMNNKIRLEEHVKHEIFARQRLQLDKAASPSRGSGGSQSQQQQQHHKRQESDSRLPLNFARAFRRENSDFFPLSKRHSAILGEASADAKSMSSGGGQGLQQQQQQQQRSSAIFSRSSRNKFEPILTNFSLNNPSGSDDERRSSSRLTPPRPGQQDAGARGGGGGGGSSGTQKEGSSGSANGRQQSPLASAQVTPRNMDFLRPRREKTESVIFVRNSPNRPQHSLLFDGQQKNRSGENSSLGTPGQRTSSVLPDLLSQASPATPPRHDKSASEEYRAAVNASVQSNLGPGSMQSKSFLPAPNSTNSVTTITSSNNLSVGPITPGSRGNASPHSTVSNSSSSRNNSPNHSINTRLLSSSSNSSSSAVVANQKLLNNNHLLPPPYHQQYHHPSSPHHQMQHHHLPMGTMPVHLLSGANGNAANQQSSGAAAQQQSPQQQPLPVSPFSLALQQKQRSFLTFGFGAQSGGSAASRRESHVNVNVTPTSHDAASDTPEIRKYKKRFNSEILCAALWGVNLLIGTENGLMLLDRSGQGKVYQLISRRRFQQMEVLEGQNILVTISGKKNRVRVYYLSWLKSKILRTDGLTDQQVERRNGWINVGDLQGAVHFKIVKYERIKFLVIALKDSIEIYAWAPKPYHKFMAFKSFGELMHRPLLVDLTVEEQTRLKVIYGSAEGFHAVDLDSATVYDIYLPKHTQGPISPHCIVTLPNSNGMQLLLCYDNEGVYVNTMGRVSKNIVLQWGEMPTSVAYIGTGQIMGWGNKAIEIRSVETGHLDGVFMHKKAQRLKFLCERNDKVFFSSAKGGSSCQIYFMTLNKPGMANW</sequence>
<keyword evidence="3" id="KW-0723">Serine/threonine-protein kinase</keyword>
<feature type="compositionally biased region" description="Polar residues" evidence="6">
    <location>
        <begin position="413"/>
        <end position="429"/>
    </location>
</feature>
<dbReference type="Pfam" id="PF00780">
    <property type="entry name" value="CNH"/>
    <property type="match status" value="1"/>
</dbReference>
<feature type="compositionally biased region" description="Low complexity" evidence="6">
    <location>
        <begin position="826"/>
        <end position="843"/>
    </location>
</feature>
<evidence type="ECO:0000259" key="8">
    <source>
        <dbReference type="PROSITE" id="PS50219"/>
    </source>
</evidence>
<dbReference type="Pfam" id="PF00069">
    <property type="entry name" value="Pkinase"/>
    <property type="match status" value="1"/>
</dbReference>
<dbReference type="CDD" id="cd06608">
    <property type="entry name" value="STKc_myosinIII_N_like"/>
    <property type="match status" value="1"/>
</dbReference>
<feature type="compositionally biased region" description="Basic and acidic residues" evidence="6">
    <location>
        <begin position="925"/>
        <end position="935"/>
    </location>
</feature>
<feature type="compositionally biased region" description="Low complexity" evidence="6">
    <location>
        <begin position="896"/>
        <end position="905"/>
    </location>
</feature>
<feature type="compositionally biased region" description="Low complexity" evidence="6">
    <location>
        <begin position="669"/>
        <end position="682"/>
    </location>
</feature>
<keyword evidence="5" id="KW-0418">Kinase</keyword>
<dbReference type="Gene3D" id="1.10.510.10">
    <property type="entry name" value="Transferase(Phosphotransferase) domain 1"/>
    <property type="match status" value="1"/>
</dbReference>
<evidence type="ECO:0000256" key="1">
    <source>
        <dbReference type="ARBA" id="ARBA00008874"/>
    </source>
</evidence>
<feature type="region of interest" description="Disordered" evidence="6">
    <location>
        <begin position="753"/>
        <end position="782"/>
    </location>
</feature>
<dbReference type="FunFam" id="1.10.510.10:FF:000003">
    <property type="entry name" value="TRAF2 and NCK-interacting protein kinase isoform 4"/>
    <property type="match status" value="1"/>
</dbReference>
<organism evidence="9 10">
    <name type="scientific">Anopheles epiroticus</name>
    <dbReference type="NCBI Taxonomy" id="199890"/>
    <lineage>
        <taxon>Eukaryota</taxon>
        <taxon>Metazoa</taxon>
        <taxon>Ecdysozoa</taxon>
        <taxon>Arthropoda</taxon>
        <taxon>Hexapoda</taxon>
        <taxon>Insecta</taxon>
        <taxon>Pterygota</taxon>
        <taxon>Neoptera</taxon>
        <taxon>Endopterygota</taxon>
        <taxon>Diptera</taxon>
        <taxon>Nematocera</taxon>
        <taxon>Culicoidea</taxon>
        <taxon>Culicidae</taxon>
        <taxon>Anophelinae</taxon>
        <taxon>Anopheles</taxon>
    </lineage>
</organism>
<proteinExistence type="inferred from homology"/>
<evidence type="ECO:0000259" key="7">
    <source>
        <dbReference type="PROSITE" id="PS50011"/>
    </source>
</evidence>
<feature type="compositionally biased region" description="Low complexity" evidence="6">
    <location>
        <begin position="1054"/>
        <end position="1121"/>
    </location>
</feature>
<dbReference type="SUPFAM" id="SSF56112">
    <property type="entry name" value="Protein kinase-like (PK-like)"/>
    <property type="match status" value="1"/>
</dbReference>
<dbReference type="Proteomes" id="UP000075885">
    <property type="component" value="Unassembled WGS sequence"/>
</dbReference>
<feature type="compositionally biased region" description="Acidic residues" evidence="6">
    <location>
        <begin position="511"/>
        <end position="521"/>
    </location>
</feature>
<evidence type="ECO:0000256" key="4">
    <source>
        <dbReference type="ARBA" id="ARBA00022679"/>
    </source>
</evidence>
<feature type="compositionally biased region" description="Polar residues" evidence="6">
    <location>
        <begin position="1011"/>
        <end position="1022"/>
    </location>
</feature>
<feature type="domain" description="Protein kinase" evidence="7">
    <location>
        <begin position="1"/>
        <end position="257"/>
    </location>
</feature>
<evidence type="ECO:0000256" key="2">
    <source>
        <dbReference type="ARBA" id="ARBA00012513"/>
    </source>
</evidence>
<dbReference type="GO" id="GO:0005524">
    <property type="term" value="F:ATP binding"/>
    <property type="evidence" value="ECO:0007669"/>
    <property type="project" value="InterPro"/>
</dbReference>
<evidence type="ECO:0000256" key="5">
    <source>
        <dbReference type="ARBA" id="ARBA00022777"/>
    </source>
</evidence>
<reference evidence="9" key="2">
    <citation type="submission" date="2020-05" db="UniProtKB">
        <authorList>
            <consortium name="EnsemblMetazoa"/>
        </authorList>
    </citation>
    <scope>IDENTIFICATION</scope>
    <source>
        <strain evidence="9">Epiroticus2</strain>
    </source>
</reference>
<dbReference type="GO" id="GO:0004674">
    <property type="term" value="F:protein serine/threonine kinase activity"/>
    <property type="evidence" value="ECO:0007669"/>
    <property type="project" value="UniProtKB-KW"/>
</dbReference>
<evidence type="ECO:0000256" key="3">
    <source>
        <dbReference type="ARBA" id="ARBA00022527"/>
    </source>
</evidence>
<feature type="domain" description="CNH" evidence="8">
    <location>
        <begin position="1228"/>
        <end position="1519"/>
    </location>
</feature>
<feature type="region of interest" description="Disordered" evidence="6">
    <location>
        <begin position="1191"/>
        <end position="1215"/>
    </location>
</feature>
<dbReference type="InterPro" id="IPR011009">
    <property type="entry name" value="Kinase-like_dom_sf"/>
</dbReference>
<feature type="compositionally biased region" description="Gly residues" evidence="6">
    <location>
        <begin position="576"/>
        <end position="586"/>
    </location>
</feature>
<evidence type="ECO:0000256" key="6">
    <source>
        <dbReference type="SAM" id="MobiDB-lite"/>
    </source>
</evidence>
<feature type="compositionally biased region" description="Polar residues" evidence="6">
    <location>
        <begin position="853"/>
        <end position="862"/>
    </location>
</feature>
<keyword evidence="4" id="KW-0808">Transferase</keyword>